<dbReference type="InterPro" id="IPR036890">
    <property type="entry name" value="HATPase_C_sf"/>
</dbReference>
<feature type="domain" description="Histidine kinase/HSP90-like ATPase" evidence="2">
    <location>
        <begin position="7"/>
        <end position="134"/>
    </location>
</feature>
<accession>A0A975B7T4</accession>
<dbReference type="Pfam" id="PF13581">
    <property type="entry name" value="HATPase_c_2"/>
    <property type="match status" value="1"/>
</dbReference>
<proteinExistence type="predicted"/>
<gene>
    <name evidence="3" type="primary">rsbW</name>
    <name evidence="3" type="ORF">dnl_24570</name>
</gene>
<dbReference type="KEGG" id="dli:dnl_24570"/>
<keyword evidence="3" id="KW-0808">Transferase</keyword>
<dbReference type="AlphaFoldDB" id="A0A975B7T4"/>
<dbReference type="InterPro" id="IPR050267">
    <property type="entry name" value="Anti-sigma-factor_SerPK"/>
</dbReference>
<protein>
    <submittedName>
        <fullName evidence="3">Serine-protein kinase</fullName>
    </submittedName>
</protein>
<dbReference type="CDD" id="cd16936">
    <property type="entry name" value="HATPase_RsbW-like"/>
    <property type="match status" value="1"/>
</dbReference>
<reference evidence="3" key="1">
    <citation type="journal article" date="2021" name="Microb. Physiol.">
        <title>Proteogenomic Insights into the Physiology of Marine, Sulfate-Reducing, Filamentous Desulfonema limicola and Desulfonema magnum.</title>
        <authorList>
            <person name="Schnaars V."/>
            <person name="Wohlbrand L."/>
            <person name="Scheve S."/>
            <person name="Hinrichs C."/>
            <person name="Reinhardt R."/>
            <person name="Rabus R."/>
        </authorList>
    </citation>
    <scope>NUCLEOTIDE SEQUENCE</scope>
    <source>
        <strain evidence="3">5ac10</strain>
    </source>
</reference>
<dbReference type="Gene3D" id="3.30.565.10">
    <property type="entry name" value="Histidine kinase-like ATPase, C-terminal domain"/>
    <property type="match status" value="1"/>
</dbReference>
<dbReference type="GO" id="GO:0004674">
    <property type="term" value="F:protein serine/threonine kinase activity"/>
    <property type="evidence" value="ECO:0007669"/>
    <property type="project" value="UniProtKB-KW"/>
</dbReference>
<dbReference type="SUPFAM" id="SSF55874">
    <property type="entry name" value="ATPase domain of HSP90 chaperone/DNA topoisomerase II/histidine kinase"/>
    <property type="match status" value="1"/>
</dbReference>
<evidence type="ECO:0000259" key="2">
    <source>
        <dbReference type="Pfam" id="PF13581"/>
    </source>
</evidence>
<dbReference type="EMBL" id="CP061799">
    <property type="protein sequence ID" value="QTA80165.1"/>
    <property type="molecule type" value="Genomic_DNA"/>
</dbReference>
<evidence type="ECO:0000256" key="1">
    <source>
        <dbReference type="ARBA" id="ARBA00022527"/>
    </source>
</evidence>
<dbReference type="InterPro" id="IPR003594">
    <property type="entry name" value="HATPase_dom"/>
</dbReference>
<dbReference type="PANTHER" id="PTHR35526">
    <property type="entry name" value="ANTI-SIGMA-F FACTOR RSBW-RELATED"/>
    <property type="match status" value="1"/>
</dbReference>
<evidence type="ECO:0000313" key="3">
    <source>
        <dbReference type="EMBL" id="QTA80165.1"/>
    </source>
</evidence>
<name>A0A975B7T4_9BACT</name>
<keyword evidence="4" id="KW-1185">Reference proteome</keyword>
<dbReference type="Proteomes" id="UP000663720">
    <property type="component" value="Chromosome"/>
</dbReference>
<sequence>MIIDSNMKNVYLVNAAIEALCSMIAFSCNTSFGIKLSVAEAVNNSIIHAYDKEPGHDVEVVFSLYPDKLIIKVCDTGKQMNHEILSDTIKADSFSEDNIEDMPTGGRGILIINKMMDIVTYETNNNKNCFIMTKKIKGKNHEITGE</sequence>
<evidence type="ECO:0000313" key="4">
    <source>
        <dbReference type="Proteomes" id="UP000663720"/>
    </source>
</evidence>
<organism evidence="3 4">
    <name type="scientific">Desulfonema limicola</name>
    <dbReference type="NCBI Taxonomy" id="45656"/>
    <lineage>
        <taxon>Bacteria</taxon>
        <taxon>Pseudomonadati</taxon>
        <taxon>Thermodesulfobacteriota</taxon>
        <taxon>Desulfobacteria</taxon>
        <taxon>Desulfobacterales</taxon>
        <taxon>Desulfococcaceae</taxon>
        <taxon>Desulfonema</taxon>
    </lineage>
</organism>
<dbReference type="PANTHER" id="PTHR35526:SF3">
    <property type="entry name" value="ANTI-SIGMA-F FACTOR RSBW"/>
    <property type="match status" value="1"/>
</dbReference>
<keyword evidence="1" id="KW-0723">Serine/threonine-protein kinase</keyword>
<keyword evidence="3" id="KW-0418">Kinase</keyword>